<evidence type="ECO:0000313" key="5">
    <source>
        <dbReference type="EMBL" id="SMA50081.1"/>
    </source>
</evidence>
<protein>
    <submittedName>
        <fullName evidence="5">UDP-glucose 4-epimerase</fullName>
        <ecNumber evidence="5">5.1.3.2</ecNumber>
    </submittedName>
</protein>
<evidence type="ECO:0000256" key="2">
    <source>
        <dbReference type="ARBA" id="ARBA00023002"/>
    </source>
</evidence>
<keyword evidence="2" id="KW-0560">Oxidoreductase</keyword>
<dbReference type="Proteomes" id="UP000196573">
    <property type="component" value="Unassembled WGS sequence"/>
</dbReference>
<name>A0A1X7AP35_9GAMM</name>
<keyword evidence="6" id="KW-1185">Reference proteome</keyword>
<evidence type="ECO:0000256" key="3">
    <source>
        <dbReference type="ARBA" id="ARBA00023027"/>
    </source>
</evidence>
<gene>
    <name evidence="5" type="ORF">EHSB41UT_03872</name>
</gene>
<feature type="domain" description="NAD-dependent epimerase/dehydratase" evidence="4">
    <location>
        <begin position="23"/>
        <end position="144"/>
    </location>
</feature>
<keyword evidence="5" id="KW-0413">Isomerase</keyword>
<dbReference type="SUPFAM" id="SSF51735">
    <property type="entry name" value="NAD(P)-binding Rossmann-fold domains"/>
    <property type="match status" value="1"/>
</dbReference>
<dbReference type="GO" id="GO:0003978">
    <property type="term" value="F:UDP-glucose 4-epimerase activity"/>
    <property type="evidence" value="ECO:0007669"/>
    <property type="project" value="UniProtKB-EC"/>
</dbReference>
<evidence type="ECO:0000256" key="1">
    <source>
        <dbReference type="ARBA" id="ARBA00007637"/>
    </source>
</evidence>
<dbReference type="PANTHER" id="PTHR43103">
    <property type="entry name" value="NUCLEOSIDE-DIPHOSPHATE-SUGAR EPIMERASE"/>
    <property type="match status" value="1"/>
</dbReference>
<comment type="similarity">
    <text evidence="1">Belongs to the NAD(P)-dependent epimerase/dehydratase family.</text>
</comment>
<proteinExistence type="inferred from homology"/>
<dbReference type="EC" id="5.1.3.2" evidence="5"/>
<evidence type="ECO:0000259" key="4">
    <source>
        <dbReference type="Pfam" id="PF01370"/>
    </source>
</evidence>
<keyword evidence="3" id="KW-0520">NAD</keyword>
<dbReference type="AlphaFoldDB" id="A0A1X7AP35"/>
<dbReference type="GO" id="GO:0016491">
    <property type="term" value="F:oxidoreductase activity"/>
    <property type="evidence" value="ECO:0007669"/>
    <property type="project" value="UniProtKB-KW"/>
</dbReference>
<accession>A0A1X7AP35</accession>
<dbReference type="Gene3D" id="3.40.50.720">
    <property type="entry name" value="NAD(P)-binding Rossmann-like Domain"/>
    <property type="match status" value="1"/>
</dbReference>
<dbReference type="Pfam" id="PF01370">
    <property type="entry name" value="Epimerase"/>
    <property type="match status" value="1"/>
</dbReference>
<dbReference type="InterPro" id="IPR036291">
    <property type="entry name" value="NAD(P)-bd_dom_sf"/>
</dbReference>
<evidence type="ECO:0000313" key="6">
    <source>
        <dbReference type="Proteomes" id="UP000196573"/>
    </source>
</evidence>
<reference evidence="5 6" key="1">
    <citation type="submission" date="2017-03" db="EMBL/GenBank/DDBJ databases">
        <authorList>
            <person name="Afonso C.L."/>
            <person name="Miller P.J."/>
            <person name="Scott M.A."/>
            <person name="Spackman E."/>
            <person name="Goraichik I."/>
            <person name="Dimitrov K.M."/>
            <person name="Suarez D.L."/>
            <person name="Swayne D.E."/>
        </authorList>
    </citation>
    <scope>NUCLEOTIDE SEQUENCE [LARGE SCALE GENOMIC DNA]</scope>
    <source>
        <strain evidence="5">SB41UT1</strain>
    </source>
</reference>
<dbReference type="PANTHER" id="PTHR43103:SF5">
    <property type="entry name" value="4-EPIMERASE, PUTATIVE (AFU_ORTHOLOGUE AFUA_7G00360)-RELATED"/>
    <property type="match status" value="1"/>
</dbReference>
<dbReference type="EMBL" id="FWPT01000010">
    <property type="protein sequence ID" value="SMA50081.1"/>
    <property type="molecule type" value="Genomic_DNA"/>
</dbReference>
<sequence length="236" mass="26068">MVGYIDSLEKPYALCLADLEINEARGIKVDVSDFASCKAACKNVDTVIHLAGVASPDSPFEQVLPVNIVGTYNIFQAAAESGVKRVIYASSAQAIEGYPLDIQVKSDMPVRPKNLYGVSKAFGESIAAYYAYQKNIESIAIRIGAFEYTHEWDELSSRDLSAWAEPSDLCSLIVKCIEADLTNDPFVIAHGISDNRFKRLDLSETKKVLGYEPEFDSFCEWDIAFAKESQPKITKS</sequence>
<dbReference type="InterPro" id="IPR001509">
    <property type="entry name" value="Epimerase_deHydtase"/>
</dbReference>
<organism evidence="5 6">
    <name type="scientific">Parendozoicomonas haliclonae</name>
    <dbReference type="NCBI Taxonomy" id="1960125"/>
    <lineage>
        <taxon>Bacteria</taxon>
        <taxon>Pseudomonadati</taxon>
        <taxon>Pseudomonadota</taxon>
        <taxon>Gammaproteobacteria</taxon>
        <taxon>Oceanospirillales</taxon>
        <taxon>Endozoicomonadaceae</taxon>
        <taxon>Parendozoicomonas</taxon>
    </lineage>
</organism>